<evidence type="ECO:0000256" key="8">
    <source>
        <dbReference type="ARBA" id="ARBA00023288"/>
    </source>
</evidence>
<comment type="similarity">
    <text evidence="3">Belongs to the RBT5 family.</text>
</comment>
<dbReference type="GO" id="GO:0005576">
    <property type="term" value="C:extracellular region"/>
    <property type="evidence" value="ECO:0007669"/>
    <property type="project" value="UniProtKB-SubCell"/>
</dbReference>
<feature type="chain" id="PRO_5012754271" description="CFEM domain-containing protein" evidence="9">
    <location>
        <begin position="16"/>
        <end position="772"/>
    </location>
</feature>
<keyword evidence="5" id="KW-0325">Glycoprotein</keyword>
<evidence type="ECO:0000313" key="11">
    <source>
        <dbReference type="EMBL" id="OQE12183.1"/>
    </source>
</evidence>
<evidence type="ECO:0000256" key="9">
    <source>
        <dbReference type="SAM" id="SignalP"/>
    </source>
</evidence>
<comment type="subcellular location">
    <subcellularLocation>
        <location evidence="1">Membrane</location>
        <topology evidence="1">Lipid-anchor</topology>
        <topology evidence="1">GPI-anchor</topology>
    </subcellularLocation>
    <subcellularLocation>
        <location evidence="2">Secreted</location>
    </subcellularLocation>
</comment>
<dbReference type="Proteomes" id="UP000191518">
    <property type="component" value="Unassembled WGS sequence"/>
</dbReference>
<feature type="domain" description="CFEM" evidence="10">
    <location>
        <begin position="406"/>
        <end position="468"/>
    </location>
</feature>
<organism evidence="11 12">
    <name type="scientific">Penicillium vulpinum</name>
    <dbReference type="NCBI Taxonomy" id="29845"/>
    <lineage>
        <taxon>Eukaryota</taxon>
        <taxon>Fungi</taxon>
        <taxon>Dikarya</taxon>
        <taxon>Ascomycota</taxon>
        <taxon>Pezizomycotina</taxon>
        <taxon>Eurotiomycetes</taxon>
        <taxon>Eurotiomycetidae</taxon>
        <taxon>Eurotiales</taxon>
        <taxon>Aspergillaceae</taxon>
        <taxon>Penicillium</taxon>
    </lineage>
</organism>
<proteinExistence type="inferred from homology"/>
<accession>A0A1V6SF21</accession>
<sequence>MRSITLLSLFGAALAHPSGLWWGTDICYTSPDNTNNQCSDAQAKGFDLSELGNGDNWSFEGFHFVGLEPKNGCHGSSYGGTCLGGRLSRDDNWKIKISADDAPFSIRNFHLATSRSTDVFIIYEMPDGSSCRHVASSSYKGTDIGNDQCGGAVSVEFTLPEESKFGDCDIEIHSIDFDCSTGTKTPGNPVVETPTVEVPHVHWPSTTLEASTIGYLEPEPTPTWIDTLPPAHWPSTTWEASTIDHFDPEPTPSWTDSVTPVHWPSTTLEASTINHWETPHHHHSDPAPTPSWVDIHTPVHSSVAVDVSTIDHSSWEMTTSTVWTTQEFTITRCAPTVTDCPGHSTVLVTSTYPLSTTVCPSKPAETVAIETSPTVPHVVHTHPAVPTPISATTATAPSPPLVTAPCPNVVPKCLNTWLSIPKCDSNSDVACFCPSSEFTDKVSSCIRAWSGSKTEEDSALAYFAGICAPFVPENPAIVDIASTCISTSSIHAPSTVAVPPVPGSTLIPHAPGTIDSPHVPGTIDVPHAPGTIGVPHVPDTTPVPHVPVPHLPGTVNDPHVTGTVAVPQITGATGTVGVPTAVSWTPCTTISWASHTATVPLVEFSTVTCSSTTSVNLVVVTATSPPQITHPAHKSSSSMTTSCKTSITSLITPIPKPPVSKPTLLHPSESVAFGNVGSKLRLSSFWAFGLASELLIGRYQMPSSKDPSGPIARPELAESLRERSSEGTFCVLNDLLLASGVQQKSNAPMASKTLWNGLVSGLEVFLEIASAD</sequence>
<dbReference type="Pfam" id="PF05730">
    <property type="entry name" value="CFEM"/>
    <property type="match status" value="1"/>
</dbReference>
<evidence type="ECO:0000256" key="1">
    <source>
        <dbReference type="ARBA" id="ARBA00004589"/>
    </source>
</evidence>
<dbReference type="InterPro" id="IPR008427">
    <property type="entry name" value="Extracellular_membr_CFEM_dom"/>
</dbReference>
<keyword evidence="8" id="KW-0449">Lipoprotein</keyword>
<keyword evidence="7" id="KW-1015">Disulfide bond</keyword>
<evidence type="ECO:0000256" key="6">
    <source>
        <dbReference type="ARBA" id="ARBA00022729"/>
    </source>
</evidence>
<keyword evidence="4" id="KW-0964">Secreted</keyword>
<keyword evidence="5" id="KW-0336">GPI-anchor</keyword>
<evidence type="ECO:0000256" key="4">
    <source>
        <dbReference type="ARBA" id="ARBA00022525"/>
    </source>
</evidence>
<evidence type="ECO:0000313" key="12">
    <source>
        <dbReference type="Proteomes" id="UP000191518"/>
    </source>
</evidence>
<keyword evidence="6 9" id="KW-0732">Signal</keyword>
<evidence type="ECO:0000259" key="10">
    <source>
        <dbReference type="Pfam" id="PF05730"/>
    </source>
</evidence>
<dbReference type="AlphaFoldDB" id="A0A1V6SF21"/>
<keyword evidence="12" id="KW-1185">Reference proteome</keyword>
<dbReference type="GO" id="GO:0098552">
    <property type="term" value="C:side of membrane"/>
    <property type="evidence" value="ECO:0007669"/>
    <property type="project" value="UniProtKB-KW"/>
</dbReference>
<comment type="caution">
    <text evidence="11">The sequence shown here is derived from an EMBL/GenBank/DDBJ whole genome shotgun (WGS) entry which is preliminary data.</text>
</comment>
<dbReference type="STRING" id="29845.A0A1V6SF21"/>
<evidence type="ECO:0000256" key="3">
    <source>
        <dbReference type="ARBA" id="ARBA00010031"/>
    </source>
</evidence>
<keyword evidence="5" id="KW-0472">Membrane</keyword>
<reference evidence="12" key="1">
    <citation type="journal article" date="2017" name="Nat. Microbiol.">
        <title>Global analysis of biosynthetic gene clusters reveals vast potential of secondary metabolite production in Penicillium species.</title>
        <authorList>
            <person name="Nielsen J.C."/>
            <person name="Grijseels S."/>
            <person name="Prigent S."/>
            <person name="Ji B."/>
            <person name="Dainat J."/>
            <person name="Nielsen K.F."/>
            <person name="Frisvad J.C."/>
            <person name="Workman M."/>
            <person name="Nielsen J."/>
        </authorList>
    </citation>
    <scope>NUCLEOTIDE SEQUENCE [LARGE SCALE GENOMIC DNA]</scope>
    <source>
        <strain evidence="12">IBT 29486</strain>
    </source>
</reference>
<evidence type="ECO:0000256" key="2">
    <source>
        <dbReference type="ARBA" id="ARBA00004613"/>
    </source>
</evidence>
<gene>
    <name evidence="11" type="ORF">PENVUL_c001G04741</name>
</gene>
<evidence type="ECO:0000256" key="7">
    <source>
        <dbReference type="ARBA" id="ARBA00023157"/>
    </source>
</evidence>
<protein>
    <recommendedName>
        <fullName evidence="10">CFEM domain-containing protein</fullName>
    </recommendedName>
</protein>
<dbReference type="EMBL" id="MDYP01000001">
    <property type="protein sequence ID" value="OQE12183.1"/>
    <property type="molecule type" value="Genomic_DNA"/>
</dbReference>
<feature type="signal peptide" evidence="9">
    <location>
        <begin position="1"/>
        <end position="15"/>
    </location>
</feature>
<name>A0A1V6SF21_9EURO</name>
<evidence type="ECO:0000256" key="5">
    <source>
        <dbReference type="ARBA" id="ARBA00022622"/>
    </source>
</evidence>